<accession>A0ABW3SVB5</accession>
<comment type="similarity">
    <text evidence="2">Belongs to the YjiK family.</text>
</comment>
<name>A0ABW3SVB5_9BACT</name>
<dbReference type="Gene3D" id="2.120.10.30">
    <property type="entry name" value="TolB, C-terminal domain"/>
    <property type="match status" value="1"/>
</dbReference>
<dbReference type="EMBL" id="JBHTLD010000320">
    <property type="protein sequence ID" value="MFD1188613.1"/>
    <property type="molecule type" value="Genomic_DNA"/>
</dbReference>
<evidence type="ECO:0000259" key="5">
    <source>
        <dbReference type="Pfam" id="PF11396"/>
    </source>
</evidence>
<dbReference type="PROSITE" id="PS51257">
    <property type="entry name" value="PROKAR_LIPOPROTEIN"/>
    <property type="match status" value="1"/>
</dbReference>
<dbReference type="InterPro" id="IPR011042">
    <property type="entry name" value="6-blade_b-propeller_TolB-like"/>
</dbReference>
<proteinExistence type="inferred from homology"/>
<gene>
    <name evidence="6" type="ORF">ACFQ2O_20570</name>
</gene>
<dbReference type="Pfam" id="PF11396">
    <property type="entry name" value="PepSY_like"/>
    <property type="match status" value="1"/>
</dbReference>
<dbReference type="Pfam" id="PF06977">
    <property type="entry name" value="SdiA-regulated"/>
    <property type="match status" value="1"/>
</dbReference>
<protein>
    <submittedName>
        <fullName evidence="6">SdiA-regulated domain-containing protein</fullName>
    </submittedName>
</protein>
<keyword evidence="4" id="KW-0472">Membrane</keyword>
<sequence length="418" mass="46173">MKKITINVLALALIAGTISCDSLWEKENVPEAVKIRFSELYPNITTMDWDEEDEGYEAEFELSGRERSVLFDTKGKLLRVTEEIGTQGLPAKAMAYVQQKYGNYTLDEVHRVNEVNQIKYVVELESKGDDVSLSFAEDGKLLEGDAAAVQVQEASLVGFIPKGEPAFAKPLATWQLPVELREISGIALLPDNKMACIQDEEGVIFIYNLGSKNIEDRIKFAGPGDYEEIAVAGTTAYVLRSDGAVFEVSDFNSKKPTVTEHKSVLAATQDTEGLAYDEKNKRLLIACKGHDDKLGANKGVYVLDLTSKQMQLEPLIKIPLAQKELQHTTGKKKDMYDVLQPSSLEVHPQTGELYLLDAANQRMMVLGDDGNIKRSVILDKELMRQPEGLAFGENGEVYIASEGSKKGNGVILKYSQGL</sequence>
<dbReference type="SUPFAM" id="SSF63825">
    <property type="entry name" value="YWTD domain"/>
    <property type="match status" value="1"/>
</dbReference>
<organism evidence="6 7">
    <name type="scientific">Pontibacter rugosus</name>
    <dbReference type="NCBI Taxonomy" id="1745966"/>
    <lineage>
        <taxon>Bacteria</taxon>
        <taxon>Pseudomonadati</taxon>
        <taxon>Bacteroidota</taxon>
        <taxon>Cytophagia</taxon>
        <taxon>Cytophagales</taxon>
        <taxon>Hymenobacteraceae</taxon>
        <taxon>Pontibacter</taxon>
    </lineage>
</organism>
<evidence type="ECO:0000256" key="4">
    <source>
        <dbReference type="ARBA" id="ARBA00023136"/>
    </source>
</evidence>
<evidence type="ECO:0000256" key="2">
    <source>
        <dbReference type="ARBA" id="ARBA00009852"/>
    </source>
</evidence>
<dbReference type="Gene3D" id="3.10.450.360">
    <property type="match status" value="1"/>
</dbReference>
<evidence type="ECO:0000313" key="7">
    <source>
        <dbReference type="Proteomes" id="UP001597094"/>
    </source>
</evidence>
<dbReference type="RefSeq" id="WP_377532525.1">
    <property type="nucleotide sequence ID" value="NZ_JBHTLD010000320.1"/>
</dbReference>
<feature type="domain" description="Putative beta-lactamase-inhibitor-like PepSY-like" evidence="5">
    <location>
        <begin position="71"/>
        <end position="142"/>
    </location>
</feature>
<evidence type="ECO:0000313" key="6">
    <source>
        <dbReference type="EMBL" id="MFD1188613.1"/>
    </source>
</evidence>
<keyword evidence="7" id="KW-1185">Reference proteome</keyword>
<comment type="subcellular location">
    <subcellularLocation>
        <location evidence="1">Cell membrane</location>
    </subcellularLocation>
</comment>
<dbReference type="SUPFAM" id="SSF160574">
    <property type="entry name" value="BT0923-like"/>
    <property type="match status" value="1"/>
</dbReference>
<evidence type="ECO:0000256" key="1">
    <source>
        <dbReference type="ARBA" id="ARBA00004236"/>
    </source>
</evidence>
<dbReference type="InterPro" id="IPR021533">
    <property type="entry name" value="PepSY-like"/>
</dbReference>
<dbReference type="InterPro" id="IPR009722">
    <property type="entry name" value="YjiK/CarP"/>
</dbReference>
<comment type="caution">
    <text evidence="6">The sequence shown here is derived from an EMBL/GenBank/DDBJ whole genome shotgun (WGS) entry which is preliminary data.</text>
</comment>
<dbReference type="Proteomes" id="UP001597094">
    <property type="component" value="Unassembled WGS sequence"/>
</dbReference>
<keyword evidence="3" id="KW-1003">Cell membrane</keyword>
<reference evidence="7" key="1">
    <citation type="journal article" date="2019" name="Int. J. Syst. Evol. Microbiol.">
        <title>The Global Catalogue of Microorganisms (GCM) 10K type strain sequencing project: providing services to taxonomists for standard genome sequencing and annotation.</title>
        <authorList>
            <consortium name="The Broad Institute Genomics Platform"/>
            <consortium name="The Broad Institute Genome Sequencing Center for Infectious Disease"/>
            <person name="Wu L."/>
            <person name="Ma J."/>
        </authorList>
    </citation>
    <scope>NUCLEOTIDE SEQUENCE [LARGE SCALE GENOMIC DNA]</scope>
    <source>
        <strain evidence="7">JCM 31319</strain>
    </source>
</reference>
<evidence type="ECO:0000256" key="3">
    <source>
        <dbReference type="ARBA" id="ARBA00022475"/>
    </source>
</evidence>